<sequence length="437" mass="49313">MFDMSSKVHKRITLKPRKCPNPLFKKWLTEWKTEAKEKDSDMKYVYAKALASLIKYPLVLKTGRECGILQNFGVKICSMLDKKLEEHNRQLGKDCSIDSPIRGLPEIPPSKKTKQAKPKKNKPLPSVPDVENVILHPGSYKIKLIVDSGETSGLKGKAEKAKRPQKDQILNHLSKAGVDYEVKKLSVGDFAWACVPFLSESESSNIDEKSLMLPYVVERKRVDDLGSSIRDGRFHEQKFRLKQSGMWQLIYLVEGISEKLGIAEKTNSRGLHLPVSTLQQASVNTEVVDHFIVKDTKGQKETAEYLSLMTNCLKQLVQEKILKKCAKDDLPEFSVNDDVFHLMSMSEFNKSSIKCKELTVSQMFVRHLLQIRGLSVEKALAIVEKYPTPAALLAAYEENHANRQILLAKLTYGPNSRQIGPTLSKVVCNLYTNAVLT</sequence>
<dbReference type="Pfam" id="PF21292">
    <property type="entry name" value="EME1-MUS81_C"/>
    <property type="match status" value="1"/>
</dbReference>
<keyword evidence="8 13" id="KW-0378">Hydrolase</keyword>
<dbReference type="Gene3D" id="1.10.150.670">
    <property type="entry name" value="Crossover junction endonuclease EME1, DNA-binding domain"/>
    <property type="match status" value="1"/>
</dbReference>
<keyword evidence="17" id="KW-1185">Reference proteome</keyword>
<comment type="cofactor">
    <cofactor evidence="1 13">
        <name>Mg(2+)</name>
        <dbReference type="ChEBI" id="CHEBI:18420"/>
    </cofactor>
</comment>
<proteinExistence type="inferred from homology"/>
<dbReference type="SUPFAM" id="SSF47802">
    <property type="entry name" value="DNA polymerase beta, N-terminal domain-like"/>
    <property type="match status" value="1"/>
</dbReference>
<comment type="function">
    <text evidence="13">Interacts with EME1 to form a DNA structure-specific endonuclease with substrate preference for branched DNA structures with a 5'-end at the branch nick. Typical substrates include 3'-flap structures, D-loops, replication forks and nicked Holliday junctions. May be required in mitosis for the processing of stalled or collapsed replication fork intermediates. May be required in meiosis for the repair of meiosis-specific double strand breaks subsequent to single-end invasion (SEI).</text>
</comment>
<dbReference type="InterPro" id="IPR042530">
    <property type="entry name" value="EME1/EME2_C"/>
</dbReference>
<comment type="similarity">
    <text evidence="3 13">Belongs to the XPF family.</text>
</comment>
<evidence type="ECO:0000259" key="15">
    <source>
        <dbReference type="SMART" id="SM00891"/>
    </source>
</evidence>
<dbReference type="SMART" id="SM00891">
    <property type="entry name" value="ERCC4"/>
    <property type="match status" value="1"/>
</dbReference>
<keyword evidence="7 13" id="KW-0227">DNA damage</keyword>
<dbReference type="AlphaFoldDB" id="A0A8K0K3N3"/>
<comment type="caution">
    <text evidence="16">The sequence shown here is derived from an EMBL/GenBank/DDBJ whole genome shotgun (WGS) entry which is preliminary data.</text>
</comment>
<organism evidence="16 17">
    <name type="scientific">Ladona fulva</name>
    <name type="common">Scarce chaser dragonfly</name>
    <name type="synonym">Libellula fulva</name>
    <dbReference type="NCBI Taxonomy" id="123851"/>
    <lineage>
        <taxon>Eukaryota</taxon>
        <taxon>Metazoa</taxon>
        <taxon>Ecdysozoa</taxon>
        <taxon>Arthropoda</taxon>
        <taxon>Hexapoda</taxon>
        <taxon>Insecta</taxon>
        <taxon>Pterygota</taxon>
        <taxon>Palaeoptera</taxon>
        <taxon>Odonata</taxon>
        <taxon>Epiprocta</taxon>
        <taxon>Anisoptera</taxon>
        <taxon>Libelluloidea</taxon>
        <taxon>Libellulidae</taxon>
        <taxon>Ladona</taxon>
    </lineage>
</organism>
<dbReference type="GO" id="GO:0003677">
    <property type="term" value="F:DNA binding"/>
    <property type="evidence" value="ECO:0007669"/>
    <property type="project" value="UniProtKB-UniRule"/>
</dbReference>
<dbReference type="Proteomes" id="UP000792457">
    <property type="component" value="Unassembled WGS sequence"/>
</dbReference>
<keyword evidence="4 13" id="KW-0540">Nuclease</keyword>
<dbReference type="InterPro" id="IPR027421">
    <property type="entry name" value="DNA_pol_lamdba_lyase_dom_sf"/>
</dbReference>
<evidence type="ECO:0000256" key="14">
    <source>
        <dbReference type="SAM" id="MobiDB-lite"/>
    </source>
</evidence>
<dbReference type="InterPro" id="IPR006166">
    <property type="entry name" value="ERCC4_domain"/>
</dbReference>
<feature type="region of interest" description="Disordered" evidence="14">
    <location>
        <begin position="95"/>
        <end position="128"/>
    </location>
</feature>
<dbReference type="GO" id="GO:0031573">
    <property type="term" value="P:mitotic intra-S DNA damage checkpoint signaling"/>
    <property type="evidence" value="ECO:0007669"/>
    <property type="project" value="TreeGrafter"/>
</dbReference>
<comment type="subunit">
    <text evidence="13">Interacts with EME1.</text>
</comment>
<dbReference type="GO" id="GO:0031297">
    <property type="term" value="P:replication fork processing"/>
    <property type="evidence" value="ECO:0007669"/>
    <property type="project" value="UniProtKB-ARBA"/>
</dbReference>
<evidence type="ECO:0000313" key="17">
    <source>
        <dbReference type="Proteomes" id="UP000792457"/>
    </source>
</evidence>
<evidence type="ECO:0000256" key="9">
    <source>
        <dbReference type="ARBA" id="ARBA00022842"/>
    </source>
</evidence>
<dbReference type="PANTHER" id="PTHR13451:SF0">
    <property type="entry name" value="CROSSOVER JUNCTION ENDONUCLEASE MUS81"/>
    <property type="match status" value="1"/>
</dbReference>
<name>A0A8K0K3N3_LADFU</name>
<keyword evidence="12 13" id="KW-0539">Nucleus</keyword>
<evidence type="ECO:0000256" key="6">
    <source>
        <dbReference type="ARBA" id="ARBA00022759"/>
    </source>
</evidence>
<keyword evidence="9 13" id="KW-0460">Magnesium</keyword>
<keyword evidence="10 13" id="KW-0233">DNA recombination</keyword>
<evidence type="ECO:0000256" key="4">
    <source>
        <dbReference type="ARBA" id="ARBA00022722"/>
    </source>
</evidence>
<dbReference type="GO" id="GO:0048476">
    <property type="term" value="C:Holliday junction resolvase complex"/>
    <property type="evidence" value="ECO:0007669"/>
    <property type="project" value="UniProtKB-UniRule"/>
</dbReference>
<dbReference type="SUPFAM" id="SSF52980">
    <property type="entry name" value="Restriction endonuclease-like"/>
    <property type="match status" value="1"/>
</dbReference>
<reference evidence="16" key="1">
    <citation type="submission" date="2013-04" db="EMBL/GenBank/DDBJ databases">
        <authorList>
            <person name="Qu J."/>
            <person name="Murali S.C."/>
            <person name="Bandaranaike D."/>
            <person name="Bellair M."/>
            <person name="Blankenburg K."/>
            <person name="Chao H."/>
            <person name="Dinh H."/>
            <person name="Doddapaneni H."/>
            <person name="Downs B."/>
            <person name="Dugan-Rocha S."/>
            <person name="Elkadiri S."/>
            <person name="Gnanaolivu R.D."/>
            <person name="Hernandez B."/>
            <person name="Javaid M."/>
            <person name="Jayaseelan J.C."/>
            <person name="Lee S."/>
            <person name="Li M."/>
            <person name="Ming W."/>
            <person name="Munidasa M."/>
            <person name="Muniz J."/>
            <person name="Nguyen L."/>
            <person name="Ongeri F."/>
            <person name="Osuji N."/>
            <person name="Pu L.-L."/>
            <person name="Puazo M."/>
            <person name="Qu C."/>
            <person name="Quiroz J."/>
            <person name="Raj R."/>
            <person name="Weissenberger G."/>
            <person name="Xin Y."/>
            <person name="Zou X."/>
            <person name="Han Y."/>
            <person name="Richards S."/>
            <person name="Worley K."/>
            <person name="Muzny D."/>
            <person name="Gibbs R."/>
        </authorList>
    </citation>
    <scope>NUCLEOTIDE SEQUENCE</scope>
    <source>
        <strain evidence="16">Sampled in the wild</strain>
    </source>
</reference>
<dbReference type="InterPro" id="IPR033309">
    <property type="entry name" value="Mus81"/>
</dbReference>
<evidence type="ECO:0000256" key="13">
    <source>
        <dbReference type="RuleBase" id="RU369042"/>
    </source>
</evidence>
<dbReference type="GO" id="GO:0046872">
    <property type="term" value="F:metal ion binding"/>
    <property type="evidence" value="ECO:0007669"/>
    <property type="project" value="UniProtKB-UniRule"/>
</dbReference>
<dbReference type="OrthoDB" id="5963188at2759"/>
<evidence type="ECO:0000256" key="2">
    <source>
        <dbReference type="ARBA" id="ARBA00004123"/>
    </source>
</evidence>
<dbReference type="Pfam" id="PF14716">
    <property type="entry name" value="HHH_8"/>
    <property type="match status" value="1"/>
</dbReference>
<dbReference type="GO" id="GO:0008821">
    <property type="term" value="F:crossover junction DNA endonuclease activity"/>
    <property type="evidence" value="ECO:0007669"/>
    <property type="project" value="UniProtKB-UniRule"/>
</dbReference>
<dbReference type="Gene3D" id="3.40.50.10130">
    <property type="match status" value="1"/>
</dbReference>
<dbReference type="InterPro" id="IPR011335">
    <property type="entry name" value="Restrct_endonuc-II-like"/>
</dbReference>
<dbReference type="EC" id="3.1.22.-" evidence="13"/>
<evidence type="ECO:0000256" key="7">
    <source>
        <dbReference type="ARBA" id="ARBA00022763"/>
    </source>
</evidence>
<dbReference type="FunFam" id="3.40.50.10130:FF:000003">
    <property type="entry name" value="Crossover junction endonuclease MUS81"/>
    <property type="match status" value="1"/>
</dbReference>
<dbReference type="InterPro" id="IPR010996">
    <property type="entry name" value="HHH_MUS81"/>
</dbReference>
<evidence type="ECO:0000256" key="1">
    <source>
        <dbReference type="ARBA" id="ARBA00001946"/>
    </source>
</evidence>
<dbReference type="PANTHER" id="PTHR13451">
    <property type="entry name" value="CLASS II CROSSOVER JUNCTION ENDONUCLEASE MUS81"/>
    <property type="match status" value="1"/>
</dbReference>
<evidence type="ECO:0000313" key="16">
    <source>
        <dbReference type="EMBL" id="KAG8227725.1"/>
    </source>
</evidence>
<dbReference type="GO" id="GO:0048257">
    <property type="term" value="F:3'-flap endonuclease activity"/>
    <property type="evidence" value="ECO:0007669"/>
    <property type="project" value="TreeGrafter"/>
</dbReference>
<dbReference type="Pfam" id="PF02732">
    <property type="entry name" value="ERCC4"/>
    <property type="match status" value="1"/>
</dbReference>
<dbReference type="GO" id="GO:0000712">
    <property type="term" value="P:resolution of meiotic recombination intermediates"/>
    <property type="evidence" value="ECO:0007669"/>
    <property type="project" value="TreeGrafter"/>
</dbReference>
<gene>
    <name evidence="16" type="ORF">J437_LFUL008007</name>
</gene>
<evidence type="ECO:0000256" key="5">
    <source>
        <dbReference type="ARBA" id="ARBA00022723"/>
    </source>
</evidence>
<keyword evidence="5 13" id="KW-0479">Metal-binding</keyword>
<evidence type="ECO:0000256" key="3">
    <source>
        <dbReference type="ARBA" id="ARBA00010015"/>
    </source>
</evidence>
<dbReference type="FunFam" id="1.10.150.110:FF:000001">
    <property type="entry name" value="Putative Crossover junction endonuclease MUS81"/>
    <property type="match status" value="1"/>
</dbReference>
<evidence type="ECO:0000256" key="11">
    <source>
        <dbReference type="ARBA" id="ARBA00023204"/>
    </source>
</evidence>
<comment type="subcellular location">
    <subcellularLocation>
        <location evidence="2 13">Nucleus</location>
    </subcellularLocation>
</comment>
<feature type="domain" description="ERCC4" evidence="15">
    <location>
        <begin position="143"/>
        <end position="257"/>
    </location>
</feature>
<dbReference type="Gene3D" id="1.10.150.110">
    <property type="entry name" value="DNA polymerase beta, N-terminal domain-like"/>
    <property type="match status" value="1"/>
</dbReference>
<dbReference type="InterPro" id="IPR047416">
    <property type="entry name" value="XPF_nuclease_Mus81"/>
</dbReference>
<accession>A0A8K0K3N3</accession>
<evidence type="ECO:0000256" key="12">
    <source>
        <dbReference type="ARBA" id="ARBA00023242"/>
    </source>
</evidence>
<evidence type="ECO:0000256" key="8">
    <source>
        <dbReference type="ARBA" id="ARBA00022801"/>
    </source>
</evidence>
<dbReference type="GO" id="GO:0000727">
    <property type="term" value="P:double-strand break repair via break-induced replication"/>
    <property type="evidence" value="ECO:0007669"/>
    <property type="project" value="UniProtKB-UniRule"/>
</dbReference>
<evidence type="ECO:0000256" key="10">
    <source>
        <dbReference type="ARBA" id="ARBA00023172"/>
    </source>
</evidence>
<dbReference type="GO" id="GO:0005634">
    <property type="term" value="C:nucleus"/>
    <property type="evidence" value="ECO:0007669"/>
    <property type="project" value="UniProtKB-SubCell"/>
</dbReference>
<protein>
    <recommendedName>
        <fullName evidence="13">Crossover junction endonuclease MUS81</fullName>
        <ecNumber evidence="13">3.1.22.-</ecNumber>
    </recommendedName>
</protein>
<dbReference type="GO" id="GO:0006308">
    <property type="term" value="P:DNA catabolic process"/>
    <property type="evidence" value="ECO:0007669"/>
    <property type="project" value="UniProtKB-UniRule"/>
</dbReference>
<keyword evidence="11 13" id="KW-0234">DNA repair</keyword>
<feature type="compositionally biased region" description="Basic residues" evidence="14">
    <location>
        <begin position="111"/>
        <end position="122"/>
    </location>
</feature>
<keyword evidence="6 13" id="KW-0255">Endonuclease</keyword>
<dbReference type="EMBL" id="KZ308335">
    <property type="protein sequence ID" value="KAG8227725.1"/>
    <property type="molecule type" value="Genomic_DNA"/>
</dbReference>
<dbReference type="CDD" id="cd20074">
    <property type="entry name" value="XPF_nuclease_Mus81"/>
    <property type="match status" value="1"/>
</dbReference>
<reference evidence="16" key="2">
    <citation type="submission" date="2017-10" db="EMBL/GenBank/DDBJ databases">
        <title>Ladona fulva Genome sequencing and assembly.</title>
        <authorList>
            <person name="Murali S."/>
            <person name="Richards S."/>
            <person name="Bandaranaike D."/>
            <person name="Bellair M."/>
            <person name="Blankenburg K."/>
            <person name="Chao H."/>
            <person name="Dinh H."/>
            <person name="Doddapaneni H."/>
            <person name="Dugan-Rocha S."/>
            <person name="Elkadiri S."/>
            <person name="Gnanaolivu R."/>
            <person name="Hernandez B."/>
            <person name="Skinner E."/>
            <person name="Javaid M."/>
            <person name="Lee S."/>
            <person name="Li M."/>
            <person name="Ming W."/>
            <person name="Munidasa M."/>
            <person name="Muniz J."/>
            <person name="Nguyen L."/>
            <person name="Hughes D."/>
            <person name="Osuji N."/>
            <person name="Pu L.-L."/>
            <person name="Puazo M."/>
            <person name="Qu C."/>
            <person name="Quiroz J."/>
            <person name="Raj R."/>
            <person name="Weissenberger G."/>
            <person name="Xin Y."/>
            <person name="Zou X."/>
            <person name="Han Y."/>
            <person name="Worley K."/>
            <person name="Muzny D."/>
            <person name="Gibbs R."/>
        </authorList>
    </citation>
    <scope>NUCLEOTIDE SEQUENCE</scope>
    <source>
        <strain evidence="16">Sampled in the wild</strain>
    </source>
</reference>